<dbReference type="InterPro" id="IPR000014">
    <property type="entry name" value="PAS"/>
</dbReference>
<keyword evidence="8" id="KW-0067">ATP-binding</keyword>
<dbReference type="CDD" id="cd17546">
    <property type="entry name" value="REC_hyHK_CKI1_RcsC-like"/>
    <property type="match status" value="1"/>
</dbReference>
<dbReference type="EMBL" id="MIJE01000031">
    <property type="protein sequence ID" value="OEF96523.1"/>
    <property type="molecule type" value="Genomic_DNA"/>
</dbReference>
<evidence type="ECO:0000256" key="5">
    <source>
        <dbReference type="ARBA" id="ARBA00022679"/>
    </source>
</evidence>
<feature type="domain" description="Histidine kinase" evidence="15">
    <location>
        <begin position="178"/>
        <end position="399"/>
    </location>
</feature>
<dbReference type="SUPFAM" id="SSF55874">
    <property type="entry name" value="ATPase domain of HSP90 chaperone/DNA topoisomerase II/histidine kinase"/>
    <property type="match status" value="1"/>
</dbReference>
<dbReference type="InterPro" id="IPR011006">
    <property type="entry name" value="CheY-like_superfamily"/>
</dbReference>
<evidence type="ECO:0000256" key="13">
    <source>
        <dbReference type="PROSITE-ProRule" id="PRU00169"/>
    </source>
</evidence>
<evidence type="ECO:0000313" key="18">
    <source>
        <dbReference type="EMBL" id="OEF96523.1"/>
    </source>
</evidence>
<evidence type="ECO:0000256" key="4">
    <source>
        <dbReference type="ARBA" id="ARBA00022553"/>
    </source>
</evidence>
<evidence type="ECO:0000256" key="9">
    <source>
        <dbReference type="ARBA" id="ARBA00023012"/>
    </source>
</evidence>
<accession>A0A1E5G0V3</accession>
<dbReference type="NCBIfam" id="TIGR00229">
    <property type="entry name" value="sensory_box"/>
    <property type="match status" value="1"/>
</dbReference>
<dbReference type="PROSITE" id="PS50112">
    <property type="entry name" value="PAS"/>
    <property type="match status" value="1"/>
</dbReference>
<dbReference type="Gene3D" id="1.10.287.130">
    <property type="match status" value="1"/>
</dbReference>
<evidence type="ECO:0000256" key="10">
    <source>
        <dbReference type="ARBA" id="ARBA00064003"/>
    </source>
</evidence>
<dbReference type="PANTHER" id="PTHR45339:SF1">
    <property type="entry name" value="HYBRID SIGNAL TRANSDUCTION HISTIDINE KINASE J"/>
    <property type="match status" value="1"/>
</dbReference>
<dbReference type="InterPro" id="IPR036890">
    <property type="entry name" value="HATPase_C_sf"/>
</dbReference>
<dbReference type="SMART" id="SM00387">
    <property type="entry name" value="HATPase_c"/>
    <property type="match status" value="1"/>
</dbReference>
<feature type="domain" description="Response regulatory" evidence="16">
    <location>
        <begin position="447"/>
        <end position="566"/>
    </location>
</feature>
<dbReference type="PROSITE" id="PS50109">
    <property type="entry name" value="HIS_KIN"/>
    <property type="match status" value="1"/>
</dbReference>
<dbReference type="EC" id="2.7.13.3" evidence="3"/>
<evidence type="ECO:0000259" key="17">
    <source>
        <dbReference type="PROSITE" id="PS50112"/>
    </source>
</evidence>
<dbReference type="InterPro" id="IPR003594">
    <property type="entry name" value="HATPase_dom"/>
</dbReference>
<feature type="modified residue" description="4-aspartylphosphate" evidence="13">
    <location>
        <position position="496"/>
    </location>
</feature>
<dbReference type="SMART" id="SM00091">
    <property type="entry name" value="PAS"/>
    <property type="match status" value="1"/>
</dbReference>
<evidence type="ECO:0000256" key="2">
    <source>
        <dbReference type="ARBA" id="ARBA00006402"/>
    </source>
</evidence>
<dbReference type="InterPro" id="IPR035965">
    <property type="entry name" value="PAS-like_dom_sf"/>
</dbReference>
<dbReference type="GO" id="GO:0000155">
    <property type="term" value="F:phosphorelay sensor kinase activity"/>
    <property type="evidence" value="ECO:0007669"/>
    <property type="project" value="InterPro"/>
</dbReference>
<evidence type="ECO:0000256" key="7">
    <source>
        <dbReference type="ARBA" id="ARBA00022777"/>
    </source>
</evidence>
<dbReference type="CDD" id="cd00130">
    <property type="entry name" value="PAS"/>
    <property type="match status" value="1"/>
</dbReference>
<dbReference type="InterPro" id="IPR003661">
    <property type="entry name" value="HisK_dim/P_dom"/>
</dbReference>
<dbReference type="Gene3D" id="3.30.450.20">
    <property type="entry name" value="PAS domain"/>
    <property type="match status" value="1"/>
</dbReference>
<comment type="subunit">
    <text evidence="10">At low DSF concentrations, interacts with RpfF.</text>
</comment>
<dbReference type="STRING" id="766136.BHF68_07675"/>
<name>A0A1E5G0V3_9FIRM</name>
<dbReference type="InterPro" id="IPR005467">
    <property type="entry name" value="His_kinase_dom"/>
</dbReference>
<dbReference type="SMART" id="SM00388">
    <property type="entry name" value="HisKA"/>
    <property type="match status" value="1"/>
</dbReference>
<dbReference type="InterPro" id="IPR036097">
    <property type="entry name" value="HisK_dim/P_sf"/>
</dbReference>
<dbReference type="FunFam" id="3.30.565.10:FF:000010">
    <property type="entry name" value="Sensor histidine kinase RcsC"/>
    <property type="match status" value="1"/>
</dbReference>
<keyword evidence="4 13" id="KW-0597">Phosphoprotein</keyword>
<evidence type="ECO:0000256" key="14">
    <source>
        <dbReference type="SAM" id="Coils"/>
    </source>
</evidence>
<evidence type="ECO:0000256" key="11">
    <source>
        <dbReference type="ARBA" id="ARBA00068150"/>
    </source>
</evidence>
<dbReference type="Gene3D" id="3.40.50.2300">
    <property type="match status" value="1"/>
</dbReference>
<dbReference type="SMART" id="SM00448">
    <property type="entry name" value="REC"/>
    <property type="match status" value="1"/>
</dbReference>
<sequence>MITMNNLHLSALILNKINTGIIVIDEQQKIVSWNHWLENYSGISAQEALYRHVPEILPILQKPYYQHLFKNAIENGQSMFCSGAIHSVFIPIKHKKNNGDSIVKQNMLIEPIDFEQQTYILIQINDITNQYKQVQLLKEEIKERKRVEEIIRKSELEMKRLRDKAIEASNAKTDFVATMSHEIRTPMNAIIGMAELLQDTELTEEQLEYVKIFNHAGENLLRIINDILDFSKIESGKMEKEDVEIMLPEFLEDIVSMYSFQAYKKNVKFSYKAKTDIPAFAYGDPTRLRQILTNILANAIKFTHTGEIIMEVRHKQVADNQIELQCRIQDTGIGIPKHKLQAIFEPFSQVDSSTSRTYGGTGLGLTIVKNLLEMMNGTIEVDSDLGDGTVFTFTVVLKVNPGSMSKDIPELKITGQQEDSNWQNVKINGMTSSNLEKIGKVNEHKKRILVAEDTPDNYKLIQLYLKDEDFIIDIAENGLIAVELFKKNNYHLIIMDIEMPELDGLEATQQIRQWEQEEGLMETPILAVTAHAILKYRVKSIEVGCNHYLAKPIKKKEFIDTVRELLT</sequence>
<dbReference type="CDD" id="cd16922">
    <property type="entry name" value="HATPase_EvgS-ArcB-TorS-like"/>
    <property type="match status" value="1"/>
</dbReference>
<organism evidence="18 19">
    <name type="scientific">Desulfuribacillus alkaliarsenatis</name>
    <dbReference type="NCBI Taxonomy" id="766136"/>
    <lineage>
        <taxon>Bacteria</taxon>
        <taxon>Bacillati</taxon>
        <taxon>Bacillota</taxon>
        <taxon>Desulfuribacillia</taxon>
        <taxon>Desulfuribacillales</taxon>
        <taxon>Desulfuribacillaceae</taxon>
        <taxon>Desulfuribacillus</taxon>
    </lineage>
</organism>
<dbReference type="GO" id="GO:0005524">
    <property type="term" value="F:ATP binding"/>
    <property type="evidence" value="ECO:0007669"/>
    <property type="project" value="UniProtKB-KW"/>
</dbReference>
<dbReference type="PROSITE" id="PS50110">
    <property type="entry name" value="RESPONSE_REGULATORY"/>
    <property type="match status" value="1"/>
</dbReference>
<dbReference type="SUPFAM" id="SSF47384">
    <property type="entry name" value="Homodimeric domain of signal transducing histidine kinase"/>
    <property type="match status" value="1"/>
</dbReference>
<dbReference type="Pfam" id="PF00072">
    <property type="entry name" value="Response_reg"/>
    <property type="match status" value="1"/>
</dbReference>
<dbReference type="Pfam" id="PF13426">
    <property type="entry name" value="PAS_9"/>
    <property type="match status" value="1"/>
</dbReference>
<evidence type="ECO:0000256" key="6">
    <source>
        <dbReference type="ARBA" id="ARBA00022741"/>
    </source>
</evidence>
<keyword evidence="14" id="KW-0175">Coiled coil</keyword>
<evidence type="ECO:0000256" key="3">
    <source>
        <dbReference type="ARBA" id="ARBA00012438"/>
    </source>
</evidence>
<keyword evidence="6" id="KW-0547">Nucleotide-binding</keyword>
<feature type="coiled-coil region" evidence="14">
    <location>
        <begin position="124"/>
        <end position="171"/>
    </location>
</feature>
<comment type="catalytic activity">
    <reaction evidence="1">
        <text>ATP + protein L-histidine = ADP + protein N-phospho-L-histidine.</text>
        <dbReference type="EC" id="2.7.13.3"/>
    </reaction>
</comment>
<dbReference type="InterPro" id="IPR001789">
    <property type="entry name" value="Sig_transdc_resp-reg_receiver"/>
</dbReference>
<keyword evidence="9" id="KW-0902">Two-component regulatory system</keyword>
<evidence type="ECO:0000313" key="19">
    <source>
        <dbReference type="Proteomes" id="UP000094296"/>
    </source>
</evidence>
<dbReference type="FunFam" id="1.10.287.130:FF:000002">
    <property type="entry name" value="Two-component osmosensing histidine kinase"/>
    <property type="match status" value="1"/>
</dbReference>
<dbReference type="SUPFAM" id="SSF52172">
    <property type="entry name" value="CheY-like"/>
    <property type="match status" value="1"/>
</dbReference>
<dbReference type="SUPFAM" id="SSF55785">
    <property type="entry name" value="PYP-like sensor domain (PAS domain)"/>
    <property type="match status" value="1"/>
</dbReference>
<keyword evidence="7" id="KW-0418">Kinase</keyword>
<dbReference type="Pfam" id="PF02518">
    <property type="entry name" value="HATPase_c"/>
    <property type="match status" value="1"/>
</dbReference>
<comment type="caution">
    <text evidence="18">The sequence shown here is derived from an EMBL/GenBank/DDBJ whole genome shotgun (WGS) entry which is preliminary data.</text>
</comment>
<dbReference type="PANTHER" id="PTHR45339">
    <property type="entry name" value="HYBRID SIGNAL TRANSDUCTION HISTIDINE KINASE J"/>
    <property type="match status" value="1"/>
</dbReference>
<dbReference type="InterPro" id="IPR004358">
    <property type="entry name" value="Sig_transdc_His_kin-like_C"/>
</dbReference>
<dbReference type="Pfam" id="PF00512">
    <property type="entry name" value="HisKA"/>
    <property type="match status" value="1"/>
</dbReference>
<evidence type="ECO:0000256" key="8">
    <source>
        <dbReference type="ARBA" id="ARBA00022840"/>
    </source>
</evidence>
<gene>
    <name evidence="18" type="ORF">BHF68_07675</name>
</gene>
<feature type="domain" description="PAS" evidence="17">
    <location>
        <begin position="13"/>
        <end position="76"/>
    </location>
</feature>
<reference evidence="18 19" key="1">
    <citation type="submission" date="2016-09" db="EMBL/GenBank/DDBJ databases">
        <title>Draft genome sequence for the type strain of Desulfuribacillus alkaliarsenatis AHT28, an obligately anaerobic, sulfidogenic bacterium isolated from Russian soda lake sediments.</title>
        <authorList>
            <person name="Abin C.A."/>
            <person name="Hollibaugh J.T."/>
        </authorList>
    </citation>
    <scope>NUCLEOTIDE SEQUENCE [LARGE SCALE GENOMIC DNA]</scope>
    <source>
        <strain evidence="18 19">AHT28</strain>
    </source>
</reference>
<dbReference type="PRINTS" id="PR00344">
    <property type="entry name" value="BCTRLSENSOR"/>
</dbReference>
<dbReference type="Gene3D" id="3.30.565.10">
    <property type="entry name" value="Histidine kinase-like ATPase, C-terminal domain"/>
    <property type="match status" value="1"/>
</dbReference>
<evidence type="ECO:0000256" key="12">
    <source>
        <dbReference type="ARBA" id="ARBA00074306"/>
    </source>
</evidence>
<proteinExistence type="inferred from homology"/>
<comment type="similarity">
    <text evidence="2">In the N-terminal section; belongs to the phytochrome family.</text>
</comment>
<evidence type="ECO:0000259" key="15">
    <source>
        <dbReference type="PROSITE" id="PS50109"/>
    </source>
</evidence>
<dbReference type="CDD" id="cd00082">
    <property type="entry name" value="HisKA"/>
    <property type="match status" value="1"/>
</dbReference>
<protein>
    <recommendedName>
        <fullName evidence="12">Circadian input-output histidine kinase CikA</fullName>
        <ecNumber evidence="3">2.7.13.3</ecNumber>
    </recommendedName>
    <alternativeName>
        <fullName evidence="11">Sensory/regulatory protein RpfC</fullName>
    </alternativeName>
</protein>
<dbReference type="Proteomes" id="UP000094296">
    <property type="component" value="Unassembled WGS sequence"/>
</dbReference>
<keyword evidence="5" id="KW-0808">Transferase</keyword>
<dbReference type="AlphaFoldDB" id="A0A1E5G0V3"/>
<evidence type="ECO:0000256" key="1">
    <source>
        <dbReference type="ARBA" id="ARBA00000085"/>
    </source>
</evidence>
<evidence type="ECO:0000259" key="16">
    <source>
        <dbReference type="PROSITE" id="PS50110"/>
    </source>
</evidence>
<keyword evidence="19" id="KW-1185">Reference proteome</keyword>